<evidence type="ECO:0000256" key="7">
    <source>
        <dbReference type="ARBA" id="ARBA00023065"/>
    </source>
</evidence>
<reference evidence="11 12" key="1">
    <citation type="submission" date="2021-11" db="EMBL/GenBank/DDBJ databases">
        <authorList>
            <person name="Liang Q."/>
            <person name="Mou H."/>
            <person name="Liu Z."/>
        </authorList>
    </citation>
    <scope>NUCLEOTIDE SEQUENCE [LARGE SCALE GENOMIC DNA]</scope>
    <source>
        <strain evidence="11 12">CHU3</strain>
    </source>
</reference>
<gene>
    <name evidence="11" type="ORF">LNV07_09540</name>
</gene>
<evidence type="ECO:0000256" key="8">
    <source>
        <dbReference type="ARBA" id="ARBA00023136"/>
    </source>
</evidence>
<evidence type="ECO:0000313" key="12">
    <source>
        <dbReference type="Proteomes" id="UP001209701"/>
    </source>
</evidence>
<accession>A0ABT2YE73</accession>
<feature type="transmembrane region" description="Helical" evidence="10">
    <location>
        <begin position="21"/>
        <end position="42"/>
    </location>
</feature>
<dbReference type="InterPro" id="IPR048279">
    <property type="entry name" value="MdtK-like"/>
</dbReference>
<evidence type="ECO:0000256" key="1">
    <source>
        <dbReference type="ARBA" id="ARBA00004429"/>
    </source>
</evidence>
<evidence type="ECO:0000256" key="3">
    <source>
        <dbReference type="ARBA" id="ARBA00022449"/>
    </source>
</evidence>
<dbReference type="RefSeq" id="WP_263570940.1">
    <property type="nucleotide sequence ID" value="NZ_JAJIRN010000004.1"/>
</dbReference>
<keyword evidence="6 10" id="KW-1133">Transmembrane helix</keyword>
<dbReference type="NCBIfam" id="TIGR00797">
    <property type="entry name" value="matE"/>
    <property type="match status" value="1"/>
</dbReference>
<feature type="transmembrane region" description="Helical" evidence="10">
    <location>
        <begin position="251"/>
        <end position="274"/>
    </location>
</feature>
<dbReference type="InterPro" id="IPR002528">
    <property type="entry name" value="MATE_fam"/>
</dbReference>
<feature type="transmembrane region" description="Helical" evidence="10">
    <location>
        <begin position="62"/>
        <end position="83"/>
    </location>
</feature>
<feature type="transmembrane region" description="Helical" evidence="10">
    <location>
        <begin position="199"/>
        <end position="221"/>
    </location>
</feature>
<comment type="subcellular location">
    <subcellularLocation>
        <location evidence="1">Cell inner membrane</location>
        <topology evidence="1">Multi-pass membrane protein</topology>
    </subcellularLocation>
</comment>
<feature type="transmembrane region" description="Helical" evidence="10">
    <location>
        <begin position="103"/>
        <end position="124"/>
    </location>
</feature>
<protein>
    <recommendedName>
        <fullName evidence="9">Multidrug-efflux transporter</fullName>
    </recommendedName>
</protein>
<feature type="transmembrane region" description="Helical" evidence="10">
    <location>
        <begin position="140"/>
        <end position="158"/>
    </location>
</feature>
<dbReference type="PANTHER" id="PTHR43298">
    <property type="entry name" value="MULTIDRUG RESISTANCE PROTEIN NORM-RELATED"/>
    <property type="match status" value="1"/>
</dbReference>
<feature type="transmembrane region" description="Helical" evidence="10">
    <location>
        <begin position="435"/>
        <end position="455"/>
    </location>
</feature>
<keyword evidence="3" id="KW-0050">Antiport</keyword>
<feature type="transmembrane region" description="Helical" evidence="10">
    <location>
        <begin position="286"/>
        <end position="306"/>
    </location>
</feature>
<feature type="transmembrane region" description="Helical" evidence="10">
    <location>
        <begin position="398"/>
        <end position="423"/>
    </location>
</feature>
<feature type="transmembrane region" description="Helical" evidence="10">
    <location>
        <begin position="326"/>
        <end position="346"/>
    </location>
</feature>
<dbReference type="Pfam" id="PF01554">
    <property type="entry name" value="MatE"/>
    <property type="match status" value="2"/>
</dbReference>
<dbReference type="InterPro" id="IPR050222">
    <property type="entry name" value="MATE_MdtK"/>
</dbReference>
<keyword evidence="5 10" id="KW-0812">Transmembrane</keyword>
<evidence type="ECO:0000256" key="4">
    <source>
        <dbReference type="ARBA" id="ARBA00022475"/>
    </source>
</evidence>
<dbReference type="EMBL" id="JAJIRN010000004">
    <property type="protein sequence ID" value="MCV2368336.1"/>
    <property type="molecule type" value="Genomic_DNA"/>
</dbReference>
<comment type="caution">
    <text evidence="11">The sequence shown here is derived from an EMBL/GenBank/DDBJ whole genome shotgun (WGS) entry which is preliminary data.</text>
</comment>
<keyword evidence="12" id="KW-1185">Reference proteome</keyword>
<dbReference type="PANTHER" id="PTHR43298:SF2">
    <property type="entry name" value="FMN_FAD EXPORTER YEEO-RELATED"/>
    <property type="match status" value="1"/>
</dbReference>
<keyword evidence="4" id="KW-1003">Cell membrane</keyword>
<name>A0ABT2YE73_9BURK</name>
<sequence>MHPLTPFPRPSRSKIRGEVSALWQLAWPILIGQLATVGMSVADVAMAGNASAQDLAGVSLGASIWSMVIITLMGVMMSVSPIVSHHVGAEAFHLVPHVVRQALWKALGLGLLAVAVMNLASLVFDLLELDPLVRDLAKDFVHITSLALPAFACYRVLYGYSASLNQTKPLMMIALAALGLNVLLNWLLIYGHWGFPKLGGLGCAWSTMLCVWFNLGGLLWWMRRSPAYRSTWPLAQFEAPHWPEIRSLLKLGLPIGVTYFAESSAFSLIALLVAKFGTTQVAAHQIALNFASLMFMLPLSLGIALLTRVGQSLGAGDAYEARFRSWVGVATALILACASAAFMALSSQQIAGAYTSDAAVAALAAHLLIFAAIFQLSDATQVATSCAIRGYKVTRAPMVIHLTAFWGFALPLGCALGLAPPWLPWGPRQAMGASGFWIALIVGLTIAAVALSALLRRVARERLPQAGPRASTPA</sequence>
<evidence type="ECO:0000256" key="5">
    <source>
        <dbReference type="ARBA" id="ARBA00022692"/>
    </source>
</evidence>
<dbReference type="PIRSF" id="PIRSF006603">
    <property type="entry name" value="DinF"/>
    <property type="match status" value="1"/>
</dbReference>
<organism evidence="11 12">
    <name type="scientific">Roseateles oligotrophus</name>
    <dbReference type="NCBI Taxonomy" id="1769250"/>
    <lineage>
        <taxon>Bacteria</taxon>
        <taxon>Pseudomonadati</taxon>
        <taxon>Pseudomonadota</taxon>
        <taxon>Betaproteobacteria</taxon>
        <taxon>Burkholderiales</taxon>
        <taxon>Sphaerotilaceae</taxon>
        <taxon>Roseateles</taxon>
    </lineage>
</organism>
<evidence type="ECO:0000256" key="9">
    <source>
        <dbReference type="ARBA" id="ARBA00031636"/>
    </source>
</evidence>
<evidence type="ECO:0000313" key="11">
    <source>
        <dbReference type="EMBL" id="MCV2368336.1"/>
    </source>
</evidence>
<evidence type="ECO:0000256" key="10">
    <source>
        <dbReference type="SAM" id="Phobius"/>
    </source>
</evidence>
<dbReference type="CDD" id="cd13131">
    <property type="entry name" value="MATE_NorM_like"/>
    <property type="match status" value="1"/>
</dbReference>
<proteinExistence type="predicted"/>
<keyword evidence="7" id="KW-0406">Ion transport</keyword>
<evidence type="ECO:0000256" key="6">
    <source>
        <dbReference type="ARBA" id="ARBA00022989"/>
    </source>
</evidence>
<dbReference type="Proteomes" id="UP001209701">
    <property type="component" value="Unassembled WGS sequence"/>
</dbReference>
<keyword evidence="2" id="KW-0813">Transport</keyword>
<feature type="transmembrane region" description="Helical" evidence="10">
    <location>
        <begin position="358"/>
        <end position="377"/>
    </location>
</feature>
<evidence type="ECO:0000256" key="2">
    <source>
        <dbReference type="ARBA" id="ARBA00022448"/>
    </source>
</evidence>
<keyword evidence="8 10" id="KW-0472">Membrane</keyword>
<feature type="transmembrane region" description="Helical" evidence="10">
    <location>
        <begin position="170"/>
        <end position="193"/>
    </location>
</feature>